<dbReference type="AlphaFoldDB" id="A0A8J2JTV7"/>
<evidence type="ECO:0000313" key="2">
    <source>
        <dbReference type="Proteomes" id="UP000708208"/>
    </source>
</evidence>
<feature type="non-terminal residue" evidence="1">
    <location>
        <position position="1"/>
    </location>
</feature>
<keyword evidence="2" id="KW-1185">Reference proteome</keyword>
<dbReference type="OrthoDB" id="19261at2759"/>
<organism evidence="1 2">
    <name type="scientific">Allacma fusca</name>
    <dbReference type="NCBI Taxonomy" id="39272"/>
    <lineage>
        <taxon>Eukaryota</taxon>
        <taxon>Metazoa</taxon>
        <taxon>Ecdysozoa</taxon>
        <taxon>Arthropoda</taxon>
        <taxon>Hexapoda</taxon>
        <taxon>Collembola</taxon>
        <taxon>Symphypleona</taxon>
        <taxon>Sminthuridae</taxon>
        <taxon>Allacma</taxon>
    </lineage>
</organism>
<reference evidence="1" key="1">
    <citation type="submission" date="2021-06" db="EMBL/GenBank/DDBJ databases">
        <authorList>
            <person name="Hodson N. C."/>
            <person name="Mongue J. A."/>
            <person name="Jaron S. K."/>
        </authorList>
    </citation>
    <scope>NUCLEOTIDE SEQUENCE</scope>
</reference>
<dbReference type="EMBL" id="CAJVCH010108265">
    <property type="protein sequence ID" value="CAG7724311.1"/>
    <property type="molecule type" value="Genomic_DNA"/>
</dbReference>
<sequence>DGNMKEADLIFGGVRDDKTSYLEDRFSQAS</sequence>
<gene>
    <name evidence="1" type="ORF">AFUS01_LOCUS13344</name>
</gene>
<dbReference type="Proteomes" id="UP000708208">
    <property type="component" value="Unassembled WGS sequence"/>
</dbReference>
<feature type="non-terminal residue" evidence="1">
    <location>
        <position position="30"/>
    </location>
</feature>
<evidence type="ECO:0000313" key="1">
    <source>
        <dbReference type="EMBL" id="CAG7724311.1"/>
    </source>
</evidence>
<protein>
    <submittedName>
        <fullName evidence="1">Uncharacterized protein</fullName>
    </submittedName>
</protein>
<proteinExistence type="predicted"/>
<name>A0A8J2JTV7_9HEXA</name>
<comment type="caution">
    <text evidence="1">The sequence shown here is derived from an EMBL/GenBank/DDBJ whole genome shotgun (WGS) entry which is preliminary data.</text>
</comment>
<accession>A0A8J2JTV7</accession>